<dbReference type="CDD" id="cd00132">
    <property type="entry name" value="CRIB"/>
    <property type="match status" value="1"/>
</dbReference>
<dbReference type="GO" id="GO:0030479">
    <property type="term" value="C:actin cortical patch"/>
    <property type="evidence" value="ECO:0007669"/>
    <property type="project" value="UniProtKB-ARBA"/>
</dbReference>
<feature type="compositionally biased region" description="Pro residues" evidence="5">
    <location>
        <begin position="280"/>
        <end position="293"/>
    </location>
</feature>
<dbReference type="PROSITE" id="PS50229">
    <property type="entry name" value="WH1"/>
    <property type="match status" value="1"/>
</dbReference>
<evidence type="ECO:0000313" key="10">
    <source>
        <dbReference type="Proteomes" id="UP000612746"/>
    </source>
</evidence>
<keyword evidence="10" id="KW-1185">Reference proteome</keyword>
<keyword evidence="3" id="KW-0677">Repeat</keyword>
<keyword evidence="4" id="KW-0539">Nucleus</keyword>
<dbReference type="SMART" id="SM00461">
    <property type="entry name" value="WH1"/>
    <property type="match status" value="1"/>
</dbReference>
<dbReference type="Pfam" id="PF00568">
    <property type="entry name" value="WH1"/>
    <property type="match status" value="1"/>
</dbReference>
<dbReference type="InterPro" id="IPR033927">
    <property type="entry name" value="WASPfam_EVH1"/>
</dbReference>
<dbReference type="InterPro" id="IPR000095">
    <property type="entry name" value="CRIB_dom"/>
</dbReference>
<sequence length="433" mass="45845">MPSTTLPSAEDKNLVRRAVPTSKIFTAGVARLLLASPNPQSWSYSNIWGAAVFLKDRAKNDSYFIRIIDLENHKGVIWEQELYEGFQYTQERPFFHTFDTDDCQAGLLFVDDGEAETLYNKLINRQTLVQKSPAVETHVRKPAAISSISSIERTKKPKGKVDKNSIGLPSDFRHLGHIGYTPEQGFSVQNNSPEWNGIFDQLKALGISADEINHNQEFIKNFVEQRGGPAATAPSRNTGGPPPAPMKQPNATGRRPPPPPPPPRKSGRPASNAPSSSPSTPQPSLPSRNPPLPNRATASPALPGRPGAGGVPPPPPPPPPPGMGAPPPPPPPPQASPSTPAEVPAEVFSDGRSSLMASIRGTGGMGSLRKTEGPREPSPLAAAGYETGSGAAASAGAAGGGDLASSLAMALKQRATAMQSDDEDEGDNEDWED</sequence>
<dbReference type="CDD" id="cd01205">
    <property type="entry name" value="EVH1_WASP-like"/>
    <property type="match status" value="1"/>
</dbReference>
<dbReference type="InterPro" id="IPR036936">
    <property type="entry name" value="CRIB_dom_sf"/>
</dbReference>
<feature type="compositionally biased region" description="Acidic residues" evidence="5">
    <location>
        <begin position="420"/>
        <end position="433"/>
    </location>
</feature>
<feature type="compositionally biased region" description="Low complexity" evidence="5">
    <location>
        <begin position="268"/>
        <end position="279"/>
    </location>
</feature>
<dbReference type="AlphaFoldDB" id="A0A8H7PYF4"/>
<evidence type="ECO:0000256" key="3">
    <source>
        <dbReference type="ARBA" id="ARBA00022737"/>
    </source>
</evidence>
<proteinExistence type="predicted"/>
<dbReference type="Pfam" id="PF00786">
    <property type="entry name" value="PBD"/>
    <property type="match status" value="1"/>
</dbReference>
<dbReference type="PROSITE" id="PS50108">
    <property type="entry name" value="CRIB"/>
    <property type="match status" value="1"/>
</dbReference>
<dbReference type="Proteomes" id="UP000612746">
    <property type="component" value="Unassembled WGS sequence"/>
</dbReference>
<dbReference type="InterPro" id="IPR000697">
    <property type="entry name" value="WH1/EVH1_dom"/>
</dbReference>
<dbReference type="InterPro" id="IPR011993">
    <property type="entry name" value="PH-like_dom_sf"/>
</dbReference>
<feature type="region of interest" description="Disordered" evidence="5">
    <location>
        <begin position="227"/>
        <end position="433"/>
    </location>
</feature>
<dbReference type="GO" id="GO:0005634">
    <property type="term" value="C:nucleus"/>
    <property type="evidence" value="ECO:0007669"/>
    <property type="project" value="UniProtKB-SubCell"/>
</dbReference>
<comment type="caution">
    <text evidence="9">The sequence shown here is derived from an EMBL/GenBank/DDBJ whole genome shotgun (WGS) entry which is preliminary data.</text>
</comment>
<feature type="domain" description="WH1" evidence="7">
    <location>
        <begin position="17"/>
        <end position="129"/>
    </location>
</feature>
<dbReference type="Gene3D" id="2.30.29.30">
    <property type="entry name" value="Pleckstrin-homology domain (PH domain)/Phosphotyrosine-binding domain (PTB)"/>
    <property type="match status" value="1"/>
</dbReference>
<name>A0A8H7PYF4_9FUNG</name>
<organism evidence="9 10">
    <name type="scientific">Umbelopsis vinacea</name>
    <dbReference type="NCBI Taxonomy" id="44442"/>
    <lineage>
        <taxon>Eukaryota</taxon>
        <taxon>Fungi</taxon>
        <taxon>Fungi incertae sedis</taxon>
        <taxon>Mucoromycota</taxon>
        <taxon>Mucoromycotina</taxon>
        <taxon>Umbelopsidomycetes</taxon>
        <taxon>Umbelopsidales</taxon>
        <taxon>Umbelopsidaceae</taxon>
        <taxon>Umbelopsis</taxon>
    </lineage>
</organism>
<accession>A0A8H7PYF4</accession>
<dbReference type="GO" id="GO:0007015">
    <property type="term" value="P:actin filament organization"/>
    <property type="evidence" value="ECO:0007669"/>
    <property type="project" value="UniProtKB-ARBA"/>
</dbReference>
<evidence type="ECO:0000259" key="8">
    <source>
        <dbReference type="PROSITE" id="PS51082"/>
    </source>
</evidence>
<protein>
    <submittedName>
        <fullName evidence="9">Uncharacterized protein</fullName>
    </submittedName>
</protein>
<dbReference type="SMART" id="SM00285">
    <property type="entry name" value="PBD"/>
    <property type="match status" value="1"/>
</dbReference>
<evidence type="ECO:0000313" key="9">
    <source>
        <dbReference type="EMBL" id="KAG2182697.1"/>
    </source>
</evidence>
<evidence type="ECO:0000256" key="4">
    <source>
        <dbReference type="ARBA" id="ARBA00023242"/>
    </source>
</evidence>
<dbReference type="PANTHER" id="PTHR46345">
    <property type="entry name" value="INVERTED FORMIN-2"/>
    <property type="match status" value="1"/>
</dbReference>
<evidence type="ECO:0000259" key="7">
    <source>
        <dbReference type="PROSITE" id="PS50229"/>
    </source>
</evidence>
<dbReference type="GO" id="GO:0003779">
    <property type="term" value="F:actin binding"/>
    <property type="evidence" value="ECO:0007669"/>
    <property type="project" value="InterPro"/>
</dbReference>
<dbReference type="SUPFAM" id="SSF50729">
    <property type="entry name" value="PH domain-like"/>
    <property type="match status" value="1"/>
</dbReference>
<evidence type="ECO:0000256" key="2">
    <source>
        <dbReference type="ARBA" id="ARBA00022553"/>
    </source>
</evidence>
<evidence type="ECO:0000256" key="5">
    <source>
        <dbReference type="SAM" id="MobiDB-lite"/>
    </source>
</evidence>
<dbReference type="GO" id="GO:0071933">
    <property type="term" value="F:Arp2/3 complex binding"/>
    <property type="evidence" value="ECO:0007669"/>
    <property type="project" value="UniProtKB-ARBA"/>
</dbReference>
<keyword evidence="2" id="KW-0597">Phosphoprotein</keyword>
<feature type="domain" description="CRIB" evidence="6">
    <location>
        <begin position="166"/>
        <end position="179"/>
    </location>
</feature>
<dbReference type="FunFam" id="2.30.29.30:FF:000281">
    <property type="entry name" value="Actin associated protein"/>
    <property type="match status" value="1"/>
</dbReference>
<dbReference type="PANTHER" id="PTHR46345:SF5">
    <property type="entry name" value="INVERTED FORMIN-2"/>
    <property type="match status" value="1"/>
</dbReference>
<feature type="compositionally biased region" description="Low complexity" evidence="5">
    <location>
        <begin position="381"/>
        <end position="396"/>
    </location>
</feature>
<feature type="compositionally biased region" description="Pro residues" evidence="5">
    <location>
        <begin position="311"/>
        <end position="335"/>
    </location>
</feature>
<evidence type="ECO:0000256" key="1">
    <source>
        <dbReference type="ARBA" id="ARBA00004123"/>
    </source>
</evidence>
<dbReference type="EMBL" id="JAEPRA010000007">
    <property type="protein sequence ID" value="KAG2182697.1"/>
    <property type="molecule type" value="Genomic_DNA"/>
</dbReference>
<reference evidence="9" key="1">
    <citation type="submission" date="2020-12" db="EMBL/GenBank/DDBJ databases">
        <title>Metabolic potential, ecology and presence of endohyphal bacteria is reflected in genomic diversity of Mucoromycotina.</title>
        <authorList>
            <person name="Muszewska A."/>
            <person name="Okrasinska A."/>
            <person name="Steczkiewicz K."/>
            <person name="Drgas O."/>
            <person name="Orlowska M."/>
            <person name="Perlinska-Lenart U."/>
            <person name="Aleksandrzak-Piekarczyk T."/>
            <person name="Szatraj K."/>
            <person name="Zielenkiewicz U."/>
            <person name="Pilsyk S."/>
            <person name="Malc E."/>
            <person name="Mieczkowski P."/>
            <person name="Kruszewska J.S."/>
            <person name="Biernat P."/>
            <person name="Pawlowska J."/>
        </authorList>
    </citation>
    <scope>NUCLEOTIDE SEQUENCE</scope>
    <source>
        <strain evidence="9">WA0000051536</strain>
    </source>
</reference>
<dbReference type="InterPro" id="IPR003124">
    <property type="entry name" value="WH2_dom"/>
</dbReference>
<dbReference type="Gene3D" id="3.90.810.10">
    <property type="entry name" value="CRIB domain"/>
    <property type="match status" value="1"/>
</dbReference>
<feature type="domain" description="WH2" evidence="8">
    <location>
        <begin position="351"/>
        <end position="371"/>
    </location>
</feature>
<evidence type="ECO:0000259" key="6">
    <source>
        <dbReference type="PROSITE" id="PS50108"/>
    </source>
</evidence>
<feature type="compositionally biased region" description="Low complexity" evidence="5">
    <location>
        <begin position="294"/>
        <end position="305"/>
    </location>
</feature>
<gene>
    <name evidence="9" type="ORF">INT44_005677</name>
</gene>
<dbReference type="OrthoDB" id="8963340at2759"/>
<comment type="subcellular location">
    <subcellularLocation>
        <location evidence="1">Nucleus</location>
    </subcellularLocation>
</comment>
<feature type="compositionally biased region" description="Pro residues" evidence="5">
    <location>
        <begin position="255"/>
        <end position="264"/>
    </location>
</feature>
<dbReference type="PROSITE" id="PS51082">
    <property type="entry name" value="WH2"/>
    <property type="match status" value="1"/>
</dbReference>